<dbReference type="Pfam" id="PF00677">
    <property type="entry name" value="Lum_binding"/>
    <property type="match status" value="2"/>
</dbReference>
<dbReference type="GO" id="GO:0009231">
    <property type="term" value="P:riboflavin biosynthetic process"/>
    <property type="evidence" value="ECO:0007669"/>
    <property type="project" value="UniProtKB-KW"/>
</dbReference>
<dbReference type="Proteomes" id="UP000494329">
    <property type="component" value="Unassembled WGS sequence"/>
</dbReference>
<keyword evidence="6" id="KW-0686">Riboflavin biosynthesis</keyword>
<dbReference type="RefSeq" id="WP_175115171.1">
    <property type="nucleotide sequence ID" value="NZ_CADIKF010000081.1"/>
</dbReference>
<dbReference type="PROSITE" id="PS51177">
    <property type="entry name" value="LUMAZINE_BIND"/>
    <property type="match status" value="2"/>
</dbReference>
<comment type="function">
    <text evidence="2">Catalyzes the dismutation of two molecules of 6,7-dimethyl-8-ribityllumazine, resulting in the formation of riboflavin and 5-amino-6-(D-ribitylamino)uracil.</text>
</comment>
<comment type="pathway">
    <text evidence="3">Cofactor biosynthesis; riboflavin biosynthesis; riboflavin from 2-hydroxy-3-oxobutyl phosphate and 5-amino-6-(D-ribitylamino)uracil: step 2/2.</text>
</comment>
<proteinExistence type="predicted"/>
<evidence type="ECO:0000256" key="1">
    <source>
        <dbReference type="ARBA" id="ARBA00000968"/>
    </source>
</evidence>
<dbReference type="FunFam" id="2.40.30.20:FF:000004">
    <property type="entry name" value="Riboflavin synthase, alpha subunit"/>
    <property type="match status" value="1"/>
</dbReference>
<dbReference type="PIRSF" id="PIRSF000498">
    <property type="entry name" value="Riboflavin_syn_A"/>
    <property type="match status" value="1"/>
</dbReference>
<evidence type="ECO:0000256" key="3">
    <source>
        <dbReference type="ARBA" id="ARBA00004887"/>
    </source>
</evidence>
<accession>A0A6J5EY10</accession>
<feature type="domain" description="Lumazine-binding" evidence="11">
    <location>
        <begin position="100"/>
        <end position="200"/>
    </location>
</feature>
<dbReference type="SUPFAM" id="SSF63380">
    <property type="entry name" value="Riboflavin synthase domain-like"/>
    <property type="match status" value="2"/>
</dbReference>
<sequence length="203" mass="21631">MFTGIVAAVGRIASIKPLGSEPEAGVRLTVEAGGLDLDDVQLGDSISIQGACMTVIEKTDHSFDVDVSRESLNRTAGLAQTGDVNLEKALRAHDRLGGHIVSGHVDGLGTVTRFAPVGESHELRVRAPKEMGKYLAYKGSITVNGVSLTVNSVDDQDDGCEFSINLIPHTVQVTTLRHLTEGVKVNLEIDLIARYVERMLGAS</sequence>
<organism evidence="12 13">
    <name type="scientific">Paraburkholderia solisilvae</name>
    <dbReference type="NCBI Taxonomy" id="624376"/>
    <lineage>
        <taxon>Bacteria</taxon>
        <taxon>Pseudomonadati</taxon>
        <taxon>Pseudomonadota</taxon>
        <taxon>Betaproteobacteria</taxon>
        <taxon>Burkholderiales</taxon>
        <taxon>Burkholderiaceae</taxon>
        <taxon>Paraburkholderia</taxon>
    </lineage>
</organism>
<evidence type="ECO:0000256" key="8">
    <source>
        <dbReference type="ARBA" id="ARBA00022737"/>
    </source>
</evidence>
<dbReference type="AlphaFoldDB" id="A0A6J5EY10"/>
<dbReference type="Gene3D" id="2.40.30.20">
    <property type="match status" value="2"/>
</dbReference>
<feature type="repeat" description="Lumazine-binding" evidence="10">
    <location>
        <begin position="100"/>
        <end position="200"/>
    </location>
</feature>
<name>A0A6J5EY10_9BURK</name>
<evidence type="ECO:0000256" key="5">
    <source>
        <dbReference type="ARBA" id="ARBA00013950"/>
    </source>
</evidence>
<evidence type="ECO:0000256" key="2">
    <source>
        <dbReference type="ARBA" id="ARBA00002803"/>
    </source>
</evidence>
<gene>
    <name evidence="12" type="primary">ribE</name>
    <name evidence="12" type="ORF">LMG29739_06047</name>
</gene>
<dbReference type="InterPro" id="IPR001783">
    <property type="entry name" value="Lumazine-bd"/>
</dbReference>
<dbReference type="NCBIfam" id="NF006767">
    <property type="entry name" value="PRK09289.1"/>
    <property type="match status" value="1"/>
</dbReference>
<evidence type="ECO:0000256" key="7">
    <source>
        <dbReference type="ARBA" id="ARBA00022679"/>
    </source>
</evidence>
<evidence type="ECO:0000256" key="10">
    <source>
        <dbReference type="PROSITE-ProRule" id="PRU00524"/>
    </source>
</evidence>
<keyword evidence="13" id="KW-1185">Reference proteome</keyword>
<evidence type="ECO:0000313" key="12">
    <source>
        <dbReference type="EMBL" id="CAB3771488.1"/>
    </source>
</evidence>
<dbReference type="InterPro" id="IPR026017">
    <property type="entry name" value="Lumazine-bd_dom"/>
</dbReference>
<dbReference type="NCBIfam" id="TIGR00187">
    <property type="entry name" value="ribE"/>
    <property type="match status" value="1"/>
</dbReference>
<evidence type="ECO:0000256" key="6">
    <source>
        <dbReference type="ARBA" id="ARBA00022619"/>
    </source>
</evidence>
<dbReference type="CDD" id="cd00402">
    <property type="entry name" value="Riboflavin_synthase_like"/>
    <property type="match status" value="1"/>
</dbReference>
<dbReference type="InterPro" id="IPR017938">
    <property type="entry name" value="Riboflavin_synthase-like_b-brl"/>
</dbReference>
<keyword evidence="7 12" id="KW-0808">Transferase</keyword>
<dbReference type="InterPro" id="IPR023366">
    <property type="entry name" value="ATP_synth_asu-like_sf"/>
</dbReference>
<evidence type="ECO:0000256" key="9">
    <source>
        <dbReference type="NCBIfam" id="TIGR00187"/>
    </source>
</evidence>
<comment type="catalytic activity">
    <reaction evidence="1">
        <text>2 6,7-dimethyl-8-(1-D-ribityl)lumazine + H(+) = 5-amino-6-(D-ribitylamino)uracil + riboflavin</text>
        <dbReference type="Rhea" id="RHEA:20772"/>
        <dbReference type="ChEBI" id="CHEBI:15378"/>
        <dbReference type="ChEBI" id="CHEBI:15934"/>
        <dbReference type="ChEBI" id="CHEBI:57986"/>
        <dbReference type="ChEBI" id="CHEBI:58201"/>
        <dbReference type="EC" id="2.5.1.9"/>
    </reaction>
</comment>
<protein>
    <recommendedName>
        <fullName evidence="5 9">Riboflavin synthase</fullName>
        <ecNumber evidence="4 9">2.5.1.9</ecNumber>
    </recommendedName>
</protein>
<dbReference type="PANTHER" id="PTHR21098:SF12">
    <property type="entry name" value="RIBOFLAVIN SYNTHASE"/>
    <property type="match status" value="1"/>
</dbReference>
<dbReference type="GO" id="GO:0004746">
    <property type="term" value="F:riboflavin synthase activity"/>
    <property type="evidence" value="ECO:0007669"/>
    <property type="project" value="UniProtKB-UniRule"/>
</dbReference>
<reference evidence="12 13" key="1">
    <citation type="submission" date="2020-04" db="EMBL/GenBank/DDBJ databases">
        <authorList>
            <person name="De Canck E."/>
        </authorList>
    </citation>
    <scope>NUCLEOTIDE SEQUENCE [LARGE SCALE GENOMIC DNA]</scope>
    <source>
        <strain evidence="12 13">LMG 29739</strain>
    </source>
</reference>
<evidence type="ECO:0000259" key="11">
    <source>
        <dbReference type="PROSITE" id="PS51177"/>
    </source>
</evidence>
<feature type="repeat" description="Lumazine-binding" evidence="10">
    <location>
        <begin position="1"/>
        <end position="99"/>
    </location>
</feature>
<feature type="domain" description="Lumazine-binding" evidence="11">
    <location>
        <begin position="1"/>
        <end position="99"/>
    </location>
</feature>
<evidence type="ECO:0000256" key="4">
    <source>
        <dbReference type="ARBA" id="ARBA00012827"/>
    </source>
</evidence>
<dbReference type="PANTHER" id="PTHR21098">
    <property type="entry name" value="RIBOFLAVIN SYNTHASE ALPHA CHAIN"/>
    <property type="match status" value="1"/>
</dbReference>
<dbReference type="EMBL" id="CADIKF010000081">
    <property type="protein sequence ID" value="CAB3771488.1"/>
    <property type="molecule type" value="Genomic_DNA"/>
</dbReference>
<evidence type="ECO:0000313" key="13">
    <source>
        <dbReference type="Proteomes" id="UP000494329"/>
    </source>
</evidence>
<keyword evidence="8" id="KW-0677">Repeat</keyword>
<dbReference type="EC" id="2.5.1.9" evidence="4 9"/>